<keyword evidence="1" id="KW-0812">Transmembrane</keyword>
<dbReference type="Proteomes" id="UP000626148">
    <property type="component" value="Unassembled WGS sequence"/>
</dbReference>
<keyword evidence="3" id="KW-1185">Reference proteome</keyword>
<evidence type="ECO:0000313" key="3">
    <source>
        <dbReference type="Proteomes" id="UP000626148"/>
    </source>
</evidence>
<evidence type="ECO:0000256" key="1">
    <source>
        <dbReference type="SAM" id="Phobius"/>
    </source>
</evidence>
<accession>A0A918KRS7</accession>
<organism evidence="2 3">
    <name type="scientific">Saccharospirillum salsuginis</name>
    <dbReference type="NCBI Taxonomy" id="418750"/>
    <lineage>
        <taxon>Bacteria</taxon>
        <taxon>Pseudomonadati</taxon>
        <taxon>Pseudomonadota</taxon>
        <taxon>Gammaproteobacteria</taxon>
        <taxon>Oceanospirillales</taxon>
        <taxon>Saccharospirillaceae</taxon>
        <taxon>Saccharospirillum</taxon>
    </lineage>
</organism>
<dbReference type="PANTHER" id="PTHR32063:SF33">
    <property type="entry name" value="RND SUPERFAMILY EFFLUX PUMP PERMEASE COMPONENT"/>
    <property type="match status" value="1"/>
</dbReference>
<feature type="transmembrane region" description="Helical" evidence="1">
    <location>
        <begin position="956"/>
        <end position="973"/>
    </location>
</feature>
<feature type="transmembrane region" description="Helical" evidence="1">
    <location>
        <begin position="457"/>
        <end position="477"/>
    </location>
</feature>
<dbReference type="SUPFAM" id="SSF82693">
    <property type="entry name" value="Multidrug efflux transporter AcrB pore domain, PN1, PN2, PC1 and PC2 subdomains"/>
    <property type="match status" value="1"/>
</dbReference>
<feature type="transmembrane region" description="Helical" evidence="1">
    <location>
        <begin position="906"/>
        <end position="927"/>
    </location>
</feature>
<feature type="transmembrane region" description="Helical" evidence="1">
    <location>
        <begin position="430"/>
        <end position="451"/>
    </location>
</feature>
<dbReference type="GO" id="GO:0005886">
    <property type="term" value="C:plasma membrane"/>
    <property type="evidence" value="ECO:0007669"/>
    <property type="project" value="TreeGrafter"/>
</dbReference>
<dbReference type="Pfam" id="PF00873">
    <property type="entry name" value="ACR_tran"/>
    <property type="match status" value="1"/>
</dbReference>
<comment type="caution">
    <text evidence="2">The sequence shown here is derived from an EMBL/GenBank/DDBJ whole genome shotgun (WGS) entry which is preliminary data.</text>
</comment>
<dbReference type="Gene3D" id="1.20.1640.10">
    <property type="entry name" value="Multidrug efflux transporter AcrB transmembrane domain"/>
    <property type="match status" value="2"/>
</dbReference>
<dbReference type="AlphaFoldDB" id="A0A918KRS7"/>
<gene>
    <name evidence="2" type="ORF">GCM10007392_46150</name>
</gene>
<dbReference type="Gene3D" id="3.30.70.1430">
    <property type="entry name" value="Multidrug efflux transporter AcrB pore domain"/>
    <property type="match status" value="2"/>
</dbReference>
<evidence type="ECO:0000313" key="2">
    <source>
        <dbReference type="EMBL" id="GGX73479.1"/>
    </source>
</evidence>
<dbReference type="Gene3D" id="3.30.70.1440">
    <property type="entry name" value="Multidrug efflux transporter AcrB pore domain"/>
    <property type="match status" value="1"/>
</dbReference>
<keyword evidence="1" id="KW-0472">Membrane</keyword>
<protein>
    <submittedName>
        <fullName evidence="2">Multidrug resistance protein</fullName>
    </submittedName>
</protein>
<dbReference type="InterPro" id="IPR001036">
    <property type="entry name" value="Acrflvin-R"/>
</dbReference>
<dbReference type="InterPro" id="IPR027463">
    <property type="entry name" value="AcrB_DN_DC_subdom"/>
</dbReference>
<dbReference type="PRINTS" id="PR00702">
    <property type="entry name" value="ACRIFLAVINRP"/>
</dbReference>
<feature type="transmembrane region" description="Helical" evidence="1">
    <location>
        <begin position="854"/>
        <end position="873"/>
    </location>
</feature>
<proteinExistence type="predicted"/>
<sequence length="1035" mass="114063">MRDFDDRGILAYFSQHRVAANLVMIVVILFGLVALNRLPTQLMPDYSIPAIQVTTAWPEANAQTVEAYLTTPLEQSIRQLDDVEEVWSWSNQGHSEIVARYSLDADMDAALSDMTSLVNGFGDLPEGAETPTFQQEEEPEAVFSLLVSSAGPLEELRPLVQQFKNDLLSRGVARVDVRGFPDHEIAVDVPLDRLLASGSSLGDIASQIRAANRDDSAGQVGEDFSRASVVSERRTESVHRLAELPMANGQPLSTLATVERQVAPGARHYVLEGQSVARLLIFRSENVDSLETSDLIYNWLDEVRPELPRGAEIRVWWDLSEFVRGNLDMLLQNSLMGLVLVVAILFLFLNRHVAWWTAMGIPVSVLGTLILLYGSGGSINFLAVFAFLMALGIIVDDAIVVGEETVTQMEKGHTPADATLIAARRMFGPVMASSLTTIAAFFPLLLVPGVFGEILRPIPVVVISVIIASLVECFLILPGHLNHGFRGRAPKRSRFRVTMDNTVMRVRERIYRPFVSFALHNRAITLSVAFGLCAIAYGLPFSGIVPVTDMNNIEDNMVTAYVEFYDGTDESTIDDYTSRMQTAMRDTEAELGKGRPIVEQVYEIYSADEGFTQVQAKLVDRDNRPVSNGDFLKAWGERIETGPEVSYLSTGSNEDGSGRETLSFFLAGRDLTTLKRGAEELKARLEDYSGLANVRDTLPWGEEKRLFEINAMGQGLGLTEPELARQIRQAFMGVEAQTFTEDGQDIPVTVRLSETDRDAAGALYDLPIRTADGRYVRLADVAEFRSERGLGTLFHQNGQLGLEVKADVLGEDANLSEIAEDIRTGELQPILDRYGLTAEIQGSAEDIKEMQQNLILAAIGALAMIYFILAWMFGSYSWPLAVMIAIPLGMTGAIFGHWLLGFELTFLSFFGLFGLGGIIINDAIILINRYQEIRTEQPDLNSRLAIIEASCQRFRAVMLTSITTVAGLIPILLSDSVQAQLVQSMATSLAFGLSYGTLLVLVVIPATLTYVESANRRRQQFGGWVKQRVFGLSNG</sequence>
<feature type="transmembrane region" description="Helical" evidence="1">
    <location>
        <begin position="514"/>
        <end position="539"/>
    </location>
</feature>
<dbReference type="Gene3D" id="3.30.70.1320">
    <property type="entry name" value="Multidrug efflux transporter AcrB pore domain like"/>
    <property type="match status" value="1"/>
</dbReference>
<name>A0A918KRS7_9GAMM</name>
<feature type="transmembrane region" description="Helical" evidence="1">
    <location>
        <begin position="993"/>
        <end position="1011"/>
    </location>
</feature>
<feature type="transmembrane region" description="Helical" evidence="1">
    <location>
        <begin position="880"/>
        <end position="900"/>
    </location>
</feature>
<feature type="transmembrane region" description="Helical" evidence="1">
    <location>
        <begin position="379"/>
        <end position="401"/>
    </location>
</feature>
<dbReference type="PANTHER" id="PTHR32063">
    <property type="match status" value="1"/>
</dbReference>
<feature type="transmembrane region" description="Helical" evidence="1">
    <location>
        <begin position="353"/>
        <end position="373"/>
    </location>
</feature>
<dbReference type="EMBL" id="BMXR01000017">
    <property type="protein sequence ID" value="GGX73479.1"/>
    <property type="molecule type" value="Genomic_DNA"/>
</dbReference>
<dbReference type="SUPFAM" id="SSF82714">
    <property type="entry name" value="Multidrug efflux transporter AcrB TolC docking domain, DN and DC subdomains"/>
    <property type="match status" value="1"/>
</dbReference>
<reference evidence="2" key="2">
    <citation type="submission" date="2020-09" db="EMBL/GenBank/DDBJ databases">
        <authorList>
            <person name="Sun Q."/>
            <person name="Kim S."/>
        </authorList>
    </citation>
    <scope>NUCLEOTIDE SEQUENCE</scope>
    <source>
        <strain evidence="2">KCTC 22169</strain>
    </source>
</reference>
<feature type="transmembrane region" description="Helical" evidence="1">
    <location>
        <begin position="329"/>
        <end position="348"/>
    </location>
</feature>
<dbReference type="SUPFAM" id="SSF82866">
    <property type="entry name" value="Multidrug efflux transporter AcrB transmembrane domain"/>
    <property type="match status" value="2"/>
</dbReference>
<feature type="transmembrane region" description="Helical" evidence="1">
    <location>
        <begin position="20"/>
        <end position="38"/>
    </location>
</feature>
<dbReference type="RefSeq" id="WP_189613275.1">
    <property type="nucleotide sequence ID" value="NZ_BMXR01000017.1"/>
</dbReference>
<dbReference type="GO" id="GO:0042910">
    <property type="term" value="F:xenobiotic transmembrane transporter activity"/>
    <property type="evidence" value="ECO:0007669"/>
    <property type="project" value="TreeGrafter"/>
</dbReference>
<dbReference type="Gene3D" id="3.30.2090.10">
    <property type="entry name" value="Multidrug efflux transporter AcrB TolC docking domain, DN and DC subdomains"/>
    <property type="match status" value="2"/>
</dbReference>
<reference evidence="2" key="1">
    <citation type="journal article" date="2014" name="Int. J. Syst. Evol. Microbiol.">
        <title>Complete genome sequence of Corynebacterium casei LMG S-19264T (=DSM 44701T), isolated from a smear-ripened cheese.</title>
        <authorList>
            <consortium name="US DOE Joint Genome Institute (JGI-PGF)"/>
            <person name="Walter F."/>
            <person name="Albersmeier A."/>
            <person name="Kalinowski J."/>
            <person name="Ruckert C."/>
        </authorList>
    </citation>
    <scope>NUCLEOTIDE SEQUENCE</scope>
    <source>
        <strain evidence="2">KCTC 22169</strain>
    </source>
</reference>
<keyword evidence="1" id="KW-1133">Transmembrane helix</keyword>